<dbReference type="Proteomes" id="UP000076008">
    <property type="component" value="Unassembled WGS sequence"/>
</dbReference>
<dbReference type="AlphaFoldDB" id="A0A156XR09"/>
<dbReference type="EMBL" id="FJXR01000011">
    <property type="protein sequence ID" value="CZV25690.1"/>
    <property type="molecule type" value="Genomic_DNA"/>
</dbReference>
<accession>A0A156XR09</accession>
<protein>
    <submittedName>
        <fullName evidence="1">Uncharacterized protein</fullName>
    </submittedName>
</protein>
<name>A0A156XR09_ENTCL</name>
<sequence>MKCRSAAKYGLLAKNPNRGLKMGITPKYFL</sequence>
<organism evidence="1 2">
    <name type="scientific">Enterobacter cloacae</name>
    <dbReference type="NCBI Taxonomy" id="550"/>
    <lineage>
        <taxon>Bacteria</taxon>
        <taxon>Pseudomonadati</taxon>
        <taxon>Pseudomonadota</taxon>
        <taxon>Gammaproteobacteria</taxon>
        <taxon>Enterobacterales</taxon>
        <taxon>Enterobacteriaceae</taxon>
        <taxon>Enterobacter</taxon>
        <taxon>Enterobacter cloacae complex</taxon>
    </lineage>
</organism>
<evidence type="ECO:0000313" key="1">
    <source>
        <dbReference type="EMBL" id="CZV25690.1"/>
    </source>
</evidence>
<proteinExistence type="predicted"/>
<evidence type="ECO:0000313" key="2">
    <source>
        <dbReference type="Proteomes" id="UP000076008"/>
    </source>
</evidence>
<reference evidence="1 2" key="1">
    <citation type="submission" date="2016-03" db="EMBL/GenBank/DDBJ databases">
        <authorList>
            <consortium name="Pathogen Informatics"/>
        </authorList>
    </citation>
    <scope>NUCLEOTIDE SEQUENCE [LARGE SCALE GENOMIC DNA]</scope>
    <source>
        <strain evidence="2">e1252</strain>
    </source>
</reference>
<gene>
    <name evidence="1" type="ORF">SAMEA2273318_02110</name>
</gene>